<dbReference type="Pfam" id="PF13243">
    <property type="entry name" value="SQHop_cyclase_C"/>
    <property type="match status" value="1"/>
</dbReference>
<evidence type="ECO:0000313" key="10">
    <source>
        <dbReference type="EMBL" id="EGY19648.1"/>
    </source>
</evidence>
<keyword evidence="6 7" id="KW-0413">Isomerase</keyword>
<dbReference type="eggNOG" id="KOG0497">
    <property type="taxonomic scope" value="Eukaryota"/>
</dbReference>
<sequence>MSCSGTNSFCEEKSDFSTGDFAEATTDPSRWRLFSDGGRNVWHYLTRDEDIQKWPQTAVDRYHLGLSTGFPKVEPAITPMQSVINAVSVYSKLQLPSGHWACEEGGPLFLLPGLVITWFVTEASIPEAFKIEIKNYLFARQNADDGSWGLHIEAEGSVFGLAMNYTALRLLGVRADHQRLCKARSELHRLGGALNAPHWAKFWLSVLGVMPWDIVNPVPPELWLLPDWVPFAPWRWWIHIRQVFLPMSWVWSRRWQYPLCDLTRDIRQELFVQPPELIDFSVHRNSISPRDNYHSKSWLLNTANWLIVNIWNPYLRHDKLRTAAEAWVYDLIQHEDENTEYVNLGPVNAPMNTLVCYIQQGPKSTAMARHLDHLMDYLWKKDEGMLMNGTNGAQVWDTAFSIQAIVDTGLADDPRYQPTLMKALEFLEEHQIRDDCREQGICYRHYRKGAWPFSTRQQGYTVTDCTAEGLKSVLALQSIPGYPNIVTEDRLCDAVNILLSMQNNTGGCSSYELRRGSEHLEYLNAAEVFGQIMVEYDYVECTAACMLALDKFRKVNPFYRALEIENFIQRAIKFIRSAQRDDGSWYGSWGICFTYGTMFALEALEAVGDTWHNSESIRCACEYLLAHQREDGGWGESFRGCELGFYVDHKDTQIVQTAWACIGLMQAGYPDMEPIVRGIRMIMARQQSDGQWAQEALEGVFNKSGKQRYTPTNLRMVAGDSGFDLA</sequence>
<keyword evidence="11" id="KW-1185">Reference proteome</keyword>
<dbReference type="FunFam" id="1.50.10.20:FF:000003">
    <property type="entry name" value="Terpene cyclase/mutase family member"/>
    <property type="match status" value="1"/>
</dbReference>
<reference evidence="10 11" key="1">
    <citation type="submission" date="2008-03" db="EMBL/GenBank/DDBJ databases">
        <title>The Genome Sequence of Verticillium dahliae VdLs.17.</title>
        <authorList>
            <consortium name="The Broad Institute Genome Sequencing Platform"/>
            <person name="Ma L.-J.J."/>
            <person name="Klosterman S.J."/>
            <person name="Subbarao K."/>
            <person name="Dobinson K."/>
            <person name="Veronese P."/>
            <person name="Kang S."/>
            <person name="Gold S.E."/>
            <person name="Young S."/>
            <person name="Jaffe D."/>
            <person name="Gnerre S."/>
            <person name="Berlin A."/>
            <person name="Heiman D."/>
            <person name="Hepburn T."/>
            <person name="Sykes S."/>
            <person name="Alvarado L."/>
            <person name="Kodira C.D."/>
            <person name="Lander E."/>
            <person name="Galagan J."/>
            <person name="Nusbaum C."/>
            <person name="Birren B."/>
        </authorList>
    </citation>
    <scope>NUCLEOTIDE SEQUENCE [LARGE SCALE GENOMIC DNA]</scope>
    <source>
        <strain evidence="11">VdLs.17 / ATCC MYA-4575 / FGSC 10137</strain>
    </source>
</reference>
<dbReference type="InterPro" id="IPR032697">
    <property type="entry name" value="SQ_cyclase_N"/>
</dbReference>
<evidence type="ECO:0000256" key="6">
    <source>
        <dbReference type="ARBA" id="ARBA00023235"/>
    </source>
</evidence>
<dbReference type="SUPFAM" id="SSF48239">
    <property type="entry name" value="Terpenoid cyclases/Protein prenyltransferases"/>
    <property type="match status" value="2"/>
</dbReference>
<dbReference type="PROSITE" id="PS01074">
    <property type="entry name" value="TERPENE_SYNTHASES"/>
    <property type="match status" value="1"/>
</dbReference>
<dbReference type="OrthoDB" id="21502at2759"/>
<keyword evidence="3" id="KW-0677">Repeat</keyword>
<gene>
    <name evidence="10" type="ORF">VDAG_01664</name>
</gene>
<dbReference type="EMBL" id="DS572697">
    <property type="protein sequence ID" value="EGY19648.1"/>
    <property type="molecule type" value="Genomic_DNA"/>
</dbReference>
<dbReference type="Gene3D" id="1.50.10.20">
    <property type="match status" value="2"/>
</dbReference>
<dbReference type="Pfam" id="PF13249">
    <property type="entry name" value="SQHop_cyclase_N"/>
    <property type="match status" value="1"/>
</dbReference>
<evidence type="ECO:0000256" key="5">
    <source>
        <dbReference type="ARBA" id="ARBA00023098"/>
    </source>
</evidence>
<proteinExistence type="inferred from homology"/>
<evidence type="ECO:0000259" key="8">
    <source>
        <dbReference type="Pfam" id="PF13243"/>
    </source>
</evidence>
<keyword evidence="4" id="KW-0752">Steroid biosynthesis</keyword>
<keyword evidence="5" id="KW-0443">Lipid metabolism</keyword>
<dbReference type="NCBIfam" id="TIGR01787">
    <property type="entry name" value="squalene_cyclas"/>
    <property type="match status" value="1"/>
</dbReference>
<evidence type="ECO:0000256" key="2">
    <source>
        <dbReference type="ARBA" id="ARBA00022516"/>
    </source>
</evidence>
<dbReference type="PANTHER" id="PTHR11764:SF20">
    <property type="entry name" value="LANOSTEROL SYNTHASE"/>
    <property type="match status" value="1"/>
</dbReference>
<dbReference type="AlphaFoldDB" id="G2WVM8"/>
<dbReference type="CDD" id="cd02892">
    <property type="entry name" value="SQCY_1"/>
    <property type="match status" value="1"/>
</dbReference>
<evidence type="ECO:0000256" key="1">
    <source>
        <dbReference type="ARBA" id="ARBA00009755"/>
    </source>
</evidence>
<evidence type="ECO:0000313" key="11">
    <source>
        <dbReference type="Proteomes" id="UP000001611"/>
    </source>
</evidence>
<dbReference type="Proteomes" id="UP000001611">
    <property type="component" value="Chromosome 7"/>
</dbReference>
<dbReference type="SFLD" id="SFLDG01016">
    <property type="entry name" value="Prenyltransferase_Like_2"/>
    <property type="match status" value="1"/>
</dbReference>
<organism evidence="10 11">
    <name type="scientific">Verticillium dahliae (strain VdLs.17 / ATCC MYA-4575 / FGSC 10137)</name>
    <name type="common">Verticillium wilt</name>
    <dbReference type="NCBI Taxonomy" id="498257"/>
    <lineage>
        <taxon>Eukaryota</taxon>
        <taxon>Fungi</taxon>
        <taxon>Dikarya</taxon>
        <taxon>Ascomycota</taxon>
        <taxon>Pezizomycotina</taxon>
        <taxon>Sordariomycetes</taxon>
        <taxon>Hypocreomycetidae</taxon>
        <taxon>Glomerellales</taxon>
        <taxon>Plectosphaerellaceae</taxon>
        <taxon>Verticillium</taxon>
    </lineage>
</organism>
<dbReference type="GO" id="GO:0005811">
    <property type="term" value="C:lipid droplet"/>
    <property type="evidence" value="ECO:0007669"/>
    <property type="project" value="InterPro"/>
</dbReference>
<dbReference type="GeneID" id="20703127"/>
<dbReference type="InterPro" id="IPR002365">
    <property type="entry name" value="Terpene_synthase_CS"/>
</dbReference>
<comment type="similarity">
    <text evidence="1 7">Belongs to the terpene cyclase/mutase family.</text>
</comment>
<accession>G2WVM8</accession>
<dbReference type="GO" id="GO:0006696">
    <property type="term" value="P:ergosterol biosynthetic process"/>
    <property type="evidence" value="ECO:0007669"/>
    <property type="project" value="TreeGrafter"/>
</dbReference>
<dbReference type="PANTHER" id="PTHR11764">
    <property type="entry name" value="TERPENE CYCLASE/MUTASE FAMILY MEMBER"/>
    <property type="match status" value="1"/>
</dbReference>
<feature type="domain" description="Squalene cyclase N-terminal" evidence="9">
    <location>
        <begin position="88"/>
        <end position="382"/>
    </location>
</feature>
<feature type="domain" description="Squalene cyclase C-terminal" evidence="8">
    <location>
        <begin position="395"/>
        <end position="699"/>
    </location>
</feature>
<dbReference type="GO" id="GO:0000250">
    <property type="term" value="F:lanosterol synthase activity"/>
    <property type="evidence" value="ECO:0007669"/>
    <property type="project" value="TreeGrafter"/>
</dbReference>
<dbReference type="InParanoid" id="G2WVM8"/>
<evidence type="ECO:0000256" key="4">
    <source>
        <dbReference type="ARBA" id="ARBA00022955"/>
    </source>
</evidence>
<dbReference type="EC" id="5.4.99.-" evidence="7"/>
<dbReference type="InterPro" id="IPR032696">
    <property type="entry name" value="SQ_cyclase_C"/>
</dbReference>
<dbReference type="RefSeq" id="XP_009655988.1">
    <property type="nucleotide sequence ID" value="XM_009657693.1"/>
</dbReference>
<dbReference type="Gene3D" id="6.20.120.20">
    <property type="match status" value="1"/>
</dbReference>
<dbReference type="InterPro" id="IPR018333">
    <property type="entry name" value="Squalene_cyclase"/>
</dbReference>
<protein>
    <recommendedName>
        <fullName evidence="7">Terpene cyclase/mutase family member</fullName>
        <ecNumber evidence="7">5.4.99.-</ecNumber>
    </recommendedName>
</protein>
<evidence type="ECO:0000256" key="7">
    <source>
        <dbReference type="RuleBase" id="RU362003"/>
    </source>
</evidence>
<dbReference type="FunCoup" id="G2WVM8">
    <property type="interactions" value="109"/>
</dbReference>
<dbReference type="OMA" id="CWARQTI"/>
<name>G2WVM8_VERDV</name>
<dbReference type="STRING" id="498257.G2WVM8"/>
<dbReference type="InterPro" id="IPR008930">
    <property type="entry name" value="Terpenoid_cyclase/PrenylTrfase"/>
</dbReference>
<evidence type="ECO:0000256" key="3">
    <source>
        <dbReference type="ARBA" id="ARBA00022737"/>
    </source>
</evidence>
<dbReference type="HOGENOM" id="CLU_009074_2_1_1"/>
<keyword evidence="2" id="KW-0444">Lipid biosynthesis</keyword>
<evidence type="ECO:0000259" key="9">
    <source>
        <dbReference type="Pfam" id="PF13249"/>
    </source>
</evidence>
<dbReference type="GO" id="GO:0016104">
    <property type="term" value="P:triterpenoid biosynthetic process"/>
    <property type="evidence" value="ECO:0007669"/>
    <property type="project" value="InterPro"/>
</dbReference>
<dbReference type="KEGG" id="vda:VDAG_01664"/>